<sequence>MEDQQHDQPHSAAPAPTAQGPHHEPARSTSSSPSPAPMSASSQTAAHAVEDPQQPSTTSSDTQHRASLVHAPFSQHDFPVLSSAPHAQPGFGTHSGDDDPQYSMTTQVHMVGGRATFVLPEQRSPASSSCRMTTTSGGAASLAQHGTDRHAGQPSFSWYDPGAVQGPVEQRVQPRSAPAKLLPATGPVVSSSTQSGRRTSDPSTDQDANAARESGSSAGDSGKDGEMNRGVALAGRKRSRDEEQQQPDIVVDSAPSHPQHHLSVGLSVRVSSGEMNDASSATTDDEAVEVQQRETQRRRTESNAQQQHALAAAHGRQPHLAQLYDDFYRQQQQQQQRVLYNTRGFPPPQQMGSSSAWAHPAQPQPPMASYYGQQAYQGAYQGYPTGYSAQSSNQSGEASSASSSSSTSPHLGSTHAGQPRFGYYQSAPQPYYGPQYAPATAASYSAYSPSTAITSPSVQATPAPSERRVSGPPILPAFGAAPSPQQQQQQQQQQHGEQEKQAFGATSSAQVAQPAVADEKPFKRGVKVNNPFTIPTLQGVKPFVTKLRFLMRNADKVGDVICWDESGKVILVHASNERLESEVLPRTFGHSNFNNLKNQFTNYGFLALKDPELSRALNSARSSSSTTAAGASTSTASTSATSSSAPHMPRDVREWKAFVHVHTADDLAVVRAEERARASILRRAEKDKEAAKRAKAAEKNKDDSLSGMAAAAAAATQQQQQGELSGDSDEEEDSEDEQDDDEPWFSRDGIDDLRLLRRVRAKSSKGKGKADTSGAAAGGGGGGGATGAAAGSSAGSSSTVLGSNISQAQSHGQPIAPRPASTAQHSSASTSTFPLPPAQYPAIPLRSSAKASSTHLSTTPTVPPPQVEQPQTSTPAQSEARGAESAHRVNTGALLGMRRGAVGGAGQGQ</sequence>
<evidence type="ECO:0000256" key="4">
    <source>
        <dbReference type="RuleBase" id="RU004020"/>
    </source>
</evidence>
<dbReference type="PANTHER" id="PTHR46007">
    <property type="entry name" value="MEDIATOR OF RNA POLYMERASE II TRANSCRIPTION SUBUNIT 12"/>
    <property type="match status" value="1"/>
</dbReference>
<evidence type="ECO:0000256" key="2">
    <source>
        <dbReference type="ARBA" id="ARBA00023125"/>
    </source>
</evidence>
<dbReference type="OrthoDB" id="2527712at2759"/>
<dbReference type="AlphaFoldDB" id="A0A0P9GJW3"/>
<dbReference type="GO" id="GO:0003700">
    <property type="term" value="F:DNA-binding transcription factor activity"/>
    <property type="evidence" value="ECO:0007669"/>
    <property type="project" value="InterPro"/>
</dbReference>
<protein>
    <recommendedName>
        <fullName evidence="6">HSF-type DNA-binding domain-containing protein</fullName>
    </recommendedName>
</protein>
<dbReference type="PANTHER" id="PTHR46007:SF8">
    <property type="entry name" value="C2H2-TYPE DOMAIN-CONTAINING PROTEIN"/>
    <property type="match status" value="1"/>
</dbReference>
<feature type="compositionally biased region" description="Low complexity" evidence="5">
    <location>
        <begin position="820"/>
        <end position="832"/>
    </location>
</feature>
<feature type="compositionally biased region" description="Gly residues" evidence="5">
    <location>
        <begin position="776"/>
        <end position="786"/>
    </location>
</feature>
<comment type="subcellular location">
    <subcellularLocation>
        <location evidence="1">Nucleus</location>
    </subcellularLocation>
</comment>
<feature type="compositionally biased region" description="Basic and acidic residues" evidence="5">
    <location>
        <begin position="744"/>
        <end position="755"/>
    </location>
</feature>
<feature type="compositionally biased region" description="Acidic residues" evidence="5">
    <location>
        <begin position="726"/>
        <end position="743"/>
    </location>
</feature>
<evidence type="ECO:0000259" key="6">
    <source>
        <dbReference type="SMART" id="SM00415"/>
    </source>
</evidence>
<dbReference type="InterPro" id="IPR036388">
    <property type="entry name" value="WH-like_DNA-bd_sf"/>
</dbReference>
<evidence type="ECO:0000313" key="8">
    <source>
        <dbReference type="Proteomes" id="UP000053890"/>
    </source>
</evidence>
<feature type="region of interest" description="Disordered" evidence="5">
    <location>
        <begin position="619"/>
        <end position="648"/>
    </location>
</feature>
<feature type="compositionally biased region" description="Low complexity" evidence="5">
    <location>
        <begin position="27"/>
        <end position="46"/>
    </location>
</feature>
<feature type="compositionally biased region" description="Polar residues" evidence="5">
    <location>
        <begin position="124"/>
        <end position="138"/>
    </location>
</feature>
<feature type="domain" description="HSF-type DNA-binding" evidence="6">
    <location>
        <begin position="539"/>
        <end position="762"/>
    </location>
</feature>
<dbReference type="GO" id="GO:0045944">
    <property type="term" value="P:positive regulation of transcription by RNA polymerase II"/>
    <property type="evidence" value="ECO:0007669"/>
    <property type="project" value="TreeGrafter"/>
</dbReference>
<feature type="compositionally biased region" description="Low complexity" evidence="5">
    <location>
        <begin position="370"/>
        <end position="408"/>
    </location>
</feature>
<dbReference type="SMART" id="SM00415">
    <property type="entry name" value="HSF"/>
    <property type="match status" value="1"/>
</dbReference>
<evidence type="ECO:0000313" key="7">
    <source>
        <dbReference type="EMBL" id="KPV73394.1"/>
    </source>
</evidence>
<feature type="compositionally biased region" description="Low complexity" evidence="5">
    <location>
        <begin position="262"/>
        <end position="273"/>
    </location>
</feature>
<feature type="region of interest" description="Disordered" evidence="5">
    <location>
        <begin position="1"/>
        <end position="103"/>
    </location>
</feature>
<feature type="compositionally biased region" description="Low complexity" evidence="5">
    <location>
        <begin position="619"/>
        <end position="645"/>
    </location>
</feature>
<dbReference type="GO" id="GO:0016592">
    <property type="term" value="C:mediator complex"/>
    <property type="evidence" value="ECO:0007669"/>
    <property type="project" value="TreeGrafter"/>
</dbReference>
<comment type="similarity">
    <text evidence="4">Belongs to the HSF family.</text>
</comment>
<evidence type="ECO:0000256" key="3">
    <source>
        <dbReference type="ARBA" id="ARBA00023242"/>
    </source>
</evidence>
<dbReference type="GO" id="GO:0043565">
    <property type="term" value="F:sequence-specific DNA binding"/>
    <property type="evidence" value="ECO:0007669"/>
    <property type="project" value="InterPro"/>
</dbReference>
<dbReference type="InterPro" id="IPR000232">
    <property type="entry name" value="HSF_DNA-bd"/>
</dbReference>
<dbReference type="RefSeq" id="XP_018269443.1">
    <property type="nucleotide sequence ID" value="XM_018417690.1"/>
</dbReference>
<feature type="compositionally biased region" description="Low complexity" evidence="5">
    <location>
        <begin position="787"/>
        <end position="799"/>
    </location>
</feature>
<feature type="compositionally biased region" description="Basic and acidic residues" evidence="5">
    <location>
        <begin position="291"/>
        <end position="301"/>
    </location>
</feature>
<feature type="compositionally biased region" description="Low complexity" evidence="5">
    <location>
        <begin position="709"/>
        <end position="725"/>
    </location>
</feature>
<accession>A0A0P9GJW3</accession>
<dbReference type="InterPro" id="IPR051647">
    <property type="entry name" value="Mediator_comp_sub12"/>
</dbReference>
<feature type="compositionally biased region" description="Low complexity" evidence="5">
    <location>
        <begin position="485"/>
        <end position="494"/>
    </location>
</feature>
<reference evidence="7 8" key="1">
    <citation type="journal article" date="2015" name="Front. Microbiol.">
        <title>Genome sequence of the plant growth promoting endophytic yeast Rhodotorula graminis WP1.</title>
        <authorList>
            <person name="Firrincieli A."/>
            <person name="Otillar R."/>
            <person name="Salamov A."/>
            <person name="Schmutz J."/>
            <person name="Khan Z."/>
            <person name="Redman R.S."/>
            <person name="Fleck N.D."/>
            <person name="Lindquist E."/>
            <person name="Grigoriev I.V."/>
            <person name="Doty S.L."/>
        </authorList>
    </citation>
    <scope>NUCLEOTIDE SEQUENCE [LARGE SCALE GENOMIC DNA]</scope>
    <source>
        <strain evidence="7 8">WP1</strain>
    </source>
</reference>
<feature type="compositionally biased region" description="Basic and acidic residues" evidence="5">
    <location>
        <begin position="682"/>
        <end position="704"/>
    </location>
</feature>
<dbReference type="STRING" id="578459.A0A0P9GJW3"/>
<dbReference type="GO" id="GO:0003713">
    <property type="term" value="F:transcription coactivator activity"/>
    <property type="evidence" value="ECO:0007669"/>
    <property type="project" value="TreeGrafter"/>
</dbReference>
<dbReference type="Gene3D" id="1.10.10.10">
    <property type="entry name" value="Winged helix-like DNA-binding domain superfamily/Winged helix DNA-binding domain"/>
    <property type="match status" value="1"/>
</dbReference>
<gene>
    <name evidence="7" type="ORF">RHOBADRAFT_55144</name>
</gene>
<dbReference type="EMBL" id="KQ474083">
    <property type="protein sequence ID" value="KPV73394.1"/>
    <property type="molecule type" value="Genomic_DNA"/>
</dbReference>
<dbReference type="GeneID" id="28978138"/>
<dbReference type="SUPFAM" id="SSF46785">
    <property type="entry name" value="Winged helix' DNA-binding domain"/>
    <property type="match status" value="1"/>
</dbReference>
<feature type="compositionally biased region" description="Polar residues" evidence="5">
    <location>
        <begin position="800"/>
        <end position="812"/>
    </location>
</feature>
<proteinExistence type="inferred from homology"/>
<name>A0A0P9GJW3_RHOGW</name>
<evidence type="ECO:0000256" key="5">
    <source>
        <dbReference type="SAM" id="MobiDB-lite"/>
    </source>
</evidence>
<feature type="region of interest" description="Disordered" evidence="5">
    <location>
        <begin position="451"/>
        <end position="516"/>
    </location>
</feature>
<evidence type="ECO:0000256" key="1">
    <source>
        <dbReference type="ARBA" id="ARBA00004123"/>
    </source>
</evidence>
<feature type="compositionally biased region" description="Basic residues" evidence="5">
    <location>
        <begin position="756"/>
        <end position="767"/>
    </location>
</feature>
<keyword evidence="2" id="KW-0238">DNA-binding</keyword>
<feature type="region of interest" description="Disordered" evidence="5">
    <location>
        <begin position="121"/>
        <end position="422"/>
    </location>
</feature>
<keyword evidence="3" id="KW-0539">Nucleus</keyword>
<dbReference type="InterPro" id="IPR036390">
    <property type="entry name" value="WH_DNA-bd_sf"/>
</dbReference>
<feature type="compositionally biased region" description="Low complexity" evidence="5">
    <location>
        <begin position="304"/>
        <end position="314"/>
    </location>
</feature>
<feature type="compositionally biased region" description="Polar residues" evidence="5">
    <location>
        <begin position="188"/>
        <end position="207"/>
    </location>
</feature>
<dbReference type="Proteomes" id="UP000053890">
    <property type="component" value="Unassembled WGS sequence"/>
</dbReference>
<keyword evidence="8" id="KW-1185">Reference proteome</keyword>
<feature type="region of interest" description="Disordered" evidence="5">
    <location>
        <begin position="682"/>
        <end position="909"/>
    </location>
</feature>
<dbReference type="Pfam" id="PF00447">
    <property type="entry name" value="HSF_DNA-bind"/>
    <property type="match status" value="1"/>
</dbReference>
<organism evidence="7 8">
    <name type="scientific">Rhodotorula graminis (strain WP1)</name>
    <dbReference type="NCBI Taxonomy" id="578459"/>
    <lineage>
        <taxon>Eukaryota</taxon>
        <taxon>Fungi</taxon>
        <taxon>Dikarya</taxon>
        <taxon>Basidiomycota</taxon>
        <taxon>Pucciniomycotina</taxon>
        <taxon>Microbotryomycetes</taxon>
        <taxon>Sporidiobolales</taxon>
        <taxon>Sporidiobolaceae</taxon>
        <taxon>Rhodotorula</taxon>
    </lineage>
</organism>